<keyword evidence="9 10" id="KW-0012">Acyltransferase</keyword>
<dbReference type="Proteomes" id="UP000572953">
    <property type="component" value="Unassembled WGS sequence"/>
</dbReference>
<dbReference type="InterPro" id="IPR002813">
    <property type="entry name" value="Arg_biosynth_ArgJ"/>
</dbReference>
<dbReference type="UniPathway" id="UPA00068">
    <property type="reaction ID" value="UER00106"/>
</dbReference>
<dbReference type="Gene3D" id="3.60.70.12">
    <property type="entry name" value="L-amino peptidase D-ALA esterase/amidase"/>
    <property type="match status" value="1"/>
</dbReference>
<dbReference type="GO" id="GO:0006526">
    <property type="term" value="P:L-arginine biosynthetic process"/>
    <property type="evidence" value="ECO:0007669"/>
    <property type="project" value="UniProtKB-UniRule"/>
</dbReference>
<accession>A0A845S9T8</accession>
<keyword evidence="10" id="KW-0028">Amino-acid biosynthesis</keyword>
<proteinExistence type="inferred from homology"/>
<feature type="binding site" evidence="10">
    <location>
        <position position="415"/>
    </location>
    <ligand>
        <name>substrate</name>
    </ligand>
</feature>
<dbReference type="EMBL" id="RGGN01000012">
    <property type="protein sequence ID" value="NCU62618.1"/>
    <property type="molecule type" value="Genomic_DNA"/>
</dbReference>
<dbReference type="InterPro" id="IPR042195">
    <property type="entry name" value="ArgJ_beta_C"/>
</dbReference>
<evidence type="ECO:0000256" key="3">
    <source>
        <dbReference type="ARBA" id="ARBA00011475"/>
    </source>
</evidence>
<keyword evidence="6 10" id="KW-0808">Transferase</keyword>
<feature type="chain" id="PRO_5033191003" description="Arginine biosynthesis bifunctional protein ArgJ beta chain" evidence="10">
    <location>
        <begin position="205"/>
        <end position="420"/>
    </location>
</feature>
<evidence type="ECO:0000256" key="6">
    <source>
        <dbReference type="ARBA" id="ARBA00022679"/>
    </source>
</evidence>
<dbReference type="GO" id="GO:0006592">
    <property type="term" value="P:ornithine biosynthetic process"/>
    <property type="evidence" value="ECO:0007669"/>
    <property type="project" value="TreeGrafter"/>
</dbReference>
<dbReference type="AlphaFoldDB" id="A0A845S9T8"/>
<evidence type="ECO:0000256" key="5">
    <source>
        <dbReference type="ARBA" id="ARBA00022571"/>
    </source>
</evidence>
<dbReference type="EC" id="2.3.1.1" evidence="10"/>
<feature type="site" description="Involved in the stabilization of negative charge on the oxyanion by the formation of the oxyanion hole" evidence="10">
    <location>
        <position position="129"/>
    </location>
</feature>
<dbReference type="NCBIfam" id="TIGR00120">
    <property type="entry name" value="ArgJ"/>
    <property type="match status" value="1"/>
</dbReference>
<evidence type="ECO:0000256" key="2">
    <source>
        <dbReference type="ARBA" id="ARBA00006774"/>
    </source>
</evidence>
<evidence type="ECO:0000256" key="7">
    <source>
        <dbReference type="ARBA" id="ARBA00022813"/>
    </source>
</evidence>
<keyword evidence="7 10" id="KW-0068">Autocatalytic cleavage</keyword>
<gene>
    <name evidence="10 11" type="primary">argJ</name>
    <name evidence="11" type="ORF">EBV78_00755</name>
</gene>
<reference evidence="11 12" key="1">
    <citation type="submission" date="2018-10" db="EMBL/GenBank/DDBJ databases">
        <title>Iterative Subtractive Binning of Freshwater Chronoseries Metagenomes Recovers Nearly Complete Genomes from over Four Hundred Novel Species.</title>
        <authorList>
            <person name="Rodriguez-R L.M."/>
            <person name="Tsementzi D."/>
            <person name="Luo C."/>
            <person name="Konstantinidis K.T."/>
        </authorList>
    </citation>
    <scope>NUCLEOTIDE SEQUENCE [LARGE SCALE GENOMIC DNA]</scope>
    <source>
        <strain evidence="11">WB7_2B_003</strain>
    </source>
</reference>
<dbReference type="PANTHER" id="PTHR23100">
    <property type="entry name" value="ARGININE BIOSYNTHESIS BIFUNCTIONAL PROTEIN ARGJ"/>
    <property type="match status" value="1"/>
</dbReference>
<dbReference type="GO" id="GO:0005737">
    <property type="term" value="C:cytoplasm"/>
    <property type="evidence" value="ECO:0007669"/>
    <property type="project" value="UniProtKB-SubCell"/>
</dbReference>
<sequence>MTTLFQNFFKKKQLNRVTKDFPEMPSIDGLEISTVSAGLYNTSRDDVSLFYFPDGAIFSGVYTKSSTRSVCIDWNVKANKKDIRALLVNTRNANAYTGKQGLNSIIELSKFFSDKKKISNKQILFASTGVIGQPFPLAKIKGALPSLIEKLKRPIKLTWIKQALSIMTTDTFGKMSCAVVQTNKDFINIAGIAKGSGMIAPNMATMFGFIFTDANISQDVLNKMLKRNTENTFNAITVDGDTSTNDMVLVFSTKKAKNRIINDINSKVAKDFEKALYEVMLDLSKQVVLDGEGAKKFLTINVTGASNDRFAKEVAMSIANSPLVKTALAGSDPNWGRILMAVGKTNERIKKEKIEIKIGDSLITKYGMQVPSYDEQKVKNYMLGDDIVFDVNLNLGKGKFTAYTCDFNAEYISINADYRS</sequence>
<evidence type="ECO:0000256" key="1">
    <source>
        <dbReference type="ARBA" id="ARBA00004496"/>
    </source>
</evidence>
<comment type="catalytic activity">
    <reaction evidence="10">
        <text>L-glutamate + acetyl-CoA = N-acetyl-L-glutamate + CoA + H(+)</text>
        <dbReference type="Rhea" id="RHEA:24292"/>
        <dbReference type="ChEBI" id="CHEBI:15378"/>
        <dbReference type="ChEBI" id="CHEBI:29985"/>
        <dbReference type="ChEBI" id="CHEBI:44337"/>
        <dbReference type="ChEBI" id="CHEBI:57287"/>
        <dbReference type="ChEBI" id="CHEBI:57288"/>
        <dbReference type="EC" id="2.3.1.1"/>
    </reaction>
</comment>
<dbReference type="PANTHER" id="PTHR23100:SF0">
    <property type="entry name" value="ARGININE BIOSYNTHESIS BIFUNCTIONAL PROTEIN ARGJ, MITOCHONDRIAL"/>
    <property type="match status" value="1"/>
</dbReference>
<dbReference type="CDD" id="cd02152">
    <property type="entry name" value="OAT"/>
    <property type="match status" value="1"/>
</dbReference>
<dbReference type="SUPFAM" id="SSF56266">
    <property type="entry name" value="DmpA/ArgJ-like"/>
    <property type="match status" value="1"/>
</dbReference>
<comment type="subunit">
    <text evidence="3 10">Heterotetramer of two alpha and two beta chains.</text>
</comment>
<organism evidence="11 12">
    <name type="scientific">Candidatus Fonsibacter lacus</name>
    <dbReference type="NCBI Taxonomy" id="2576439"/>
    <lineage>
        <taxon>Bacteria</taxon>
        <taxon>Pseudomonadati</taxon>
        <taxon>Pseudomonadota</taxon>
        <taxon>Alphaproteobacteria</taxon>
        <taxon>Candidatus Pelagibacterales</taxon>
        <taxon>Candidatus Pelagibacterales incertae sedis</taxon>
        <taxon>Candidatus Fonsibacter</taxon>
    </lineage>
</organism>
<feature type="binding site" evidence="10">
    <location>
        <position position="168"/>
    </location>
    <ligand>
        <name>substrate</name>
    </ligand>
</feature>
<comment type="similarity">
    <text evidence="2 10">Belongs to the ArgJ family.</text>
</comment>
<evidence type="ECO:0000256" key="8">
    <source>
        <dbReference type="ARBA" id="ARBA00023268"/>
    </source>
</evidence>
<dbReference type="FunFam" id="3.10.20.340:FF:000003">
    <property type="entry name" value="Arginine biosynthesis bifunctional protein ArgJ"/>
    <property type="match status" value="1"/>
</dbReference>
<feature type="binding site" evidence="10">
    <location>
        <position position="292"/>
    </location>
    <ligand>
        <name>substrate</name>
    </ligand>
</feature>
<feature type="site" description="Involved in the stabilization of negative charge on the oxyanion by the formation of the oxyanion hole" evidence="10">
    <location>
        <position position="128"/>
    </location>
</feature>
<dbReference type="Pfam" id="PF01960">
    <property type="entry name" value="ArgJ"/>
    <property type="match status" value="1"/>
</dbReference>
<evidence type="ECO:0000256" key="10">
    <source>
        <dbReference type="HAMAP-Rule" id="MF_01106"/>
    </source>
</evidence>
<feature type="active site" description="Nucleophile" evidence="10">
    <location>
        <position position="205"/>
    </location>
</feature>
<keyword evidence="4 10" id="KW-0963">Cytoplasm</keyword>
<feature type="binding site" evidence="10">
    <location>
        <position position="205"/>
    </location>
    <ligand>
        <name>substrate</name>
    </ligand>
</feature>
<evidence type="ECO:0000256" key="4">
    <source>
        <dbReference type="ARBA" id="ARBA00022490"/>
    </source>
</evidence>
<keyword evidence="5 10" id="KW-0055">Arginine biosynthesis</keyword>
<evidence type="ECO:0000313" key="11">
    <source>
        <dbReference type="EMBL" id="NCU62618.1"/>
    </source>
</evidence>
<feature type="binding site" evidence="10">
    <location>
        <position position="194"/>
    </location>
    <ligand>
        <name>substrate</name>
    </ligand>
</feature>
<evidence type="ECO:0000313" key="12">
    <source>
        <dbReference type="Proteomes" id="UP000572953"/>
    </source>
</evidence>
<dbReference type="NCBIfam" id="NF003802">
    <property type="entry name" value="PRK05388.1"/>
    <property type="match status" value="1"/>
</dbReference>
<dbReference type="InterPro" id="IPR016117">
    <property type="entry name" value="ArgJ-like_dom_sf"/>
</dbReference>
<dbReference type="GO" id="GO:0004042">
    <property type="term" value="F:L-glutamate N-acetyltransferase activity"/>
    <property type="evidence" value="ECO:0007669"/>
    <property type="project" value="UniProtKB-UniRule"/>
</dbReference>
<comment type="function">
    <text evidence="10">Catalyzes two activities which are involved in the cyclic version of arginine biosynthesis: the synthesis of N-acetylglutamate from glutamate and acetyl-CoA as the acetyl donor, and of ornithine by transacetylation between N(2)-acetylornithine and glutamate.</text>
</comment>
<name>A0A845S9T8_9PROT</name>
<feature type="binding site" evidence="10">
    <location>
        <position position="420"/>
    </location>
    <ligand>
        <name>substrate</name>
    </ligand>
</feature>
<protein>
    <recommendedName>
        <fullName evidence="10">Arginine biosynthesis bifunctional protein ArgJ</fullName>
    </recommendedName>
    <domain>
        <recommendedName>
            <fullName evidence="10">Glutamate N-acetyltransferase</fullName>
            <ecNumber evidence="10">2.3.1.35</ecNumber>
        </recommendedName>
        <alternativeName>
            <fullName evidence="10">Ornithine acetyltransferase</fullName>
            <shortName evidence="10">OATase</shortName>
        </alternativeName>
        <alternativeName>
            <fullName evidence="10">Ornithine transacetylase</fullName>
        </alternativeName>
    </domain>
    <domain>
        <recommendedName>
            <fullName evidence="10">Amino-acid acetyltransferase</fullName>
            <ecNumber evidence="10">2.3.1.1</ecNumber>
        </recommendedName>
        <alternativeName>
            <fullName evidence="10">N-acetylglutamate synthase</fullName>
            <shortName evidence="10">AGSase</shortName>
        </alternativeName>
    </domain>
    <component>
        <recommendedName>
            <fullName evidence="10">Arginine biosynthesis bifunctional protein ArgJ alpha chain</fullName>
        </recommendedName>
    </component>
    <component>
        <recommendedName>
            <fullName evidence="10">Arginine biosynthesis bifunctional protein ArgJ beta chain</fullName>
        </recommendedName>
    </component>
</protein>
<feature type="site" description="Cleavage; by autolysis" evidence="10">
    <location>
        <begin position="204"/>
        <end position="205"/>
    </location>
</feature>
<dbReference type="GO" id="GO:0004358">
    <property type="term" value="F:L-glutamate N-acetyltransferase activity, acting on acetyl-L-ornithine as donor"/>
    <property type="evidence" value="ECO:0007669"/>
    <property type="project" value="UniProtKB-UniRule"/>
</dbReference>
<keyword evidence="8 10" id="KW-0511">Multifunctional enzyme</keyword>
<comment type="pathway">
    <text evidence="10">Amino-acid biosynthesis; L-arginine biosynthesis; N(2)-acetyl-L-ornithine from L-glutamate: step 1/4.</text>
</comment>
<dbReference type="Gene3D" id="3.10.20.340">
    <property type="entry name" value="ArgJ beta chain, C-terminal domain"/>
    <property type="match status" value="1"/>
</dbReference>
<comment type="catalytic activity">
    <reaction evidence="10">
        <text>N(2)-acetyl-L-ornithine + L-glutamate = N-acetyl-L-glutamate + L-ornithine</text>
        <dbReference type="Rhea" id="RHEA:15349"/>
        <dbReference type="ChEBI" id="CHEBI:29985"/>
        <dbReference type="ChEBI" id="CHEBI:44337"/>
        <dbReference type="ChEBI" id="CHEBI:46911"/>
        <dbReference type="ChEBI" id="CHEBI:57805"/>
        <dbReference type="EC" id="2.3.1.35"/>
    </reaction>
</comment>
<dbReference type="HAMAP" id="MF_01106">
    <property type="entry name" value="ArgJ"/>
    <property type="match status" value="1"/>
</dbReference>
<comment type="pathway">
    <text evidence="10">Amino-acid biosynthesis; L-arginine biosynthesis; L-ornithine and N-acetyl-L-glutamate from L-glutamate and N(2)-acetyl-L-ornithine (cyclic): step 1/1.</text>
</comment>
<feature type="chain" id="PRO_5033191002" description="Arginine biosynthesis bifunctional protein ArgJ alpha chain" evidence="10">
    <location>
        <begin position="1"/>
        <end position="204"/>
    </location>
</feature>
<evidence type="ECO:0000256" key="9">
    <source>
        <dbReference type="ARBA" id="ARBA00023315"/>
    </source>
</evidence>
<comment type="subcellular location">
    <subcellularLocation>
        <location evidence="1 10">Cytoplasm</location>
    </subcellularLocation>
</comment>
<dbReference type="EC" id="2.3.1.35" evidence="10"/>
<comment type="caution">
    <text evidence="11">The sequence shown here is derived from an EMBL/GenBank/DDBJ whole genome shotgun (WGS) entry which is preliminary data.</text>
</comment>